<evidence type="ECO:0000313" key="2">
    <source>
        <dbReference type="EMBL" id="SHG84098.1"/>
    </source>
</evidence>
<name>A0A1M5N3F6_9RHOB</name>
<dbReference type="AlphaFoldDB" id="A0A1M5N3F6"/>
<dbReference type="EMBL" id="FQXB01000001">
    <property type="protein sequence ID" value="SHG84098.1"/>
    <property type="molecule type" value="Genomic_DNA"/>
</dbReference>
<reference evidence="2 3" key="1">
    <citation type="submission" date="2016-11" db="EMBL/GenBank/DDBJ databases">
        <authorList>
            <person name="Jaros S."/>
            <person name="Januszkiewicz K."/>
            <person name="Wedrychowicz H."/>
        </authorList>
    </citation>
    <scope>NUCLEOTIDE SEQUENCE [LARGE SCALE GENOMIC DNA]</scope>
    <source>
        <strain evidence="2 3">DSM 28715</strain>
    </source>
</reference>
<proteinExistence type="predicted"/>
<protein>
    <submittedName>
        <fullName evidence="2">Uncharacterized protein</fullName>
    </submittedName>
</protein>
<dbReference type="Proteomes" id="UP000184074">
    <property type="component" value="Unassembled WGS sequence"/>
</dbReference>
<evidence type="ECO:0000313" key="3">
    <source>
        <dbReference type="Proteomes" id="UP000184074"/>
    </source>
</evidence>
<feature type="region of interest" description="Disordered" evidence="1">
    <location>
        <begin position="69"/>
        <end position="90"/>
    </location>
</feature>
<dbReference type="RefSeq" id="WP_072899888.1">
    <property type="nucleotide sequence ID" value="NZ_FQXB01000001.1"/>
</dbReference>
<organism evidence="2 3">
    <name type="scientific">Cognatiyoonia sediminum</name>
    <dbReference type="NCBI Taxonomy" id="1508389"/>
    <lineage>
        <taxon>Bacteria</taxon>
        <taxon>Pseudomonadati</taxon>
        <taxon>Pseudomonadota</taxon>
        <taxon>Alphaproteobacteria</taxon>
        <taxon>Rhodobacterales</taxon>
        <taxon>Paracoccaceae</taxon>
        <taxon>Cognatiyoonia</taxon>
    </lineage>
</organism>
<dbReference type="STRING" id="1508389.SAMN05444003_1168"/>
<dbReference type="OrthoDB" id="7745740at2"/>
<gene>
    <name evidence="2" type="ORF">SAMN05444003_1168</name>
</gene>
<sequence>MRILETFALLACASCAPFPELDDTVDQEARDAPYPTLVNISALNAAIGPEPTLPLAEIESRLNELDASAEALRGPVVDDESRSRMEEGVR</sequence>
<evidence type="ECO:0000256" key="1">
    <source>
        <dbReference type="SAM" id="MobiDB-lite"/>
    </source>
</evidence>
<accession>A0A1M5N3F6</accession>
<feature type="compositionally biased region" description="Basic and acidic residues" evidence="1">
    <location>
        <begin position="79"/>
        <end position="90"/>
    </location>
</feature>
<keyword evidence="3" id="KW-1185">Reference proteome</keyword>